<feature type="compositionally biased region" description="Low complexity" evidence="1">
    <location>
        <begin position="28"/>
        <end position="46"/>
    </location>
</feature>
<dbReference type="AlphaFoldDB" id="A0A1L7CSB5"/>
<proteinExistence type="predicted"/>
<gene>
    <name evidence="4" type="ORF">CFRA_05155</name>
</gene>
<dbReference type="RefSeq" id="WP_075663719.1">
    <property type="nucleotide sequence ID" value="NZ_CP009247.1"/>
</dbReference>
<evidence type="ECO:0000256" key="3">
    <source>
        <dbReference type="SAM" id="SignalP"/>
    </source>
</evidence>
<evidence type="ECO:0000313" key="4">
    <source>
        <dbReference type="EMBL" id="APT88733.1"/>
    </source>
</evidence>
<evidence type="ECO:0008006" key="6">
    <source>
        <dbReference type="Google" id="ProtNLM"/>
    </source>
</evidence>
<name>A0A1L7CSB5_9CORY</name>
<sequence length="141" mass="14743">MKLFTRKGIVTLGATVAIATTGIVAPANAEEGTPTETTAASSTVETTPEKPAANPTDKNENPAPTSDPEAPVNENVSSSEYDCDDENAPSNVKNSLKCQWEKGEFDERLGIITGFATLITTVIGVASAVFSLVKKVAPDLF</sequence>
<keyword evidence="5" id="KW-1185">Reference proteome</keyword>
<accession>A0A1L7CSB5</accession>
<keyword evidence="2" id="KW-1133">Transmembrane helix</keyword>
<feature type="chain" id="PRO_5013335607" description="Or membrane protein" evidence="3">
    <location>
        <begin position="30"/>
        <end position="141"/>
    </location>
</feature>
<keyword evidence="2" id="KW-0472">Membrane</keyword>
<keyword evidence="2" id="KW-0812">Transmembrane</keyword>
<dbReference type="Proteomes" id="UP000185434">
    <property type="component" value="Chromosome"/>
</dbReference>
<evidence type="ECO:0000313" key="5">
    <source>
        <dbReference type="Proteomes" id="UP000185434"/>
    </source>
</evidence>
<protein>
    <recommendedName>
        <fullName evidence="6">Or membrane protein</fullName>
    </recommendedName>
</protein>
<dbReference type="EMBL" id="CP009247">
    <property type="protein sequence ID" value="APT88733.1"/>
    <property type="molecule type" value="Genomic_DNA"/>
</dbReference>
<organism evidence="4 5">
    <name type="scientific">Corynebacterium frankenforstense DSM 45800</name>
    <dbReference type="NCBI Taxonomy" id="1437875"/>
    <lineage>
        <taxon>Bacteria</taxon>
        <taxon>Bacillati</taxon>
        <taxon>Actinomycetota</taxon>
        <taxon>Actinomycetes</taxon>
        <taxon>Mycobacteriales</taxon>
        <taxon>Corynebacteriaceae</taxon>
        <taxon>Corynebacterium</taxon>
    </lineage>
</organism>
<reference evidence="4 5" key="1">
    <citation type="submission" date="2014-08" db="EMBL/GenBank/DDBJ databases">
        <title>Complete genome sequence of Corynebacterium frankenforstense ST18(T) (=DSM 45800(T)), isolated from raw cow milk.</title>
        <authorList>
            <person name="Ruckert C."/>
            <person name="Albersmeier A."/>
            <person name="Winkler A."/>
            <person name="Lipski A."/>
            <person name="Kalinowski J."/>
        </authorList>
    </citation>
    <scope>NUCLEOTIDE SEQUENCE [LARGE SCALE GENOMIC DNA]</scope>
    <source>
        <strain evidence="4 5">ST18</strain>
    </source>
</reference>
<feature type="signal peptide" evidence="3">
    <location>
        <begin position="1"/>
        <end position="29"/>
    </location>
</feature>
<evidence type="ECO:0000256" key="2">
    <source>
        <dbReference type="SAM" id="Phobius"/>
    </source>
</evidence>
<feature type="transmembrane region" description="Helical" evidence="2">
    <location>
        <begin position="109"/>
        <end position="133"/>
    </location>
</feature>
<evidence type="ECO:0000256" key="1">
    <source>
        <dbReference type="SAM" id="MobiDB-lite"/>
    </source>
</evidence>
<dbReference type="KEGG" id="cfk:CFRA_05155"/>
<keyword evidence="3" id="KW-0732">Signal</keyword>
<feature type="region of interest" description="Disordered" evidence="1">
    <location>
        <begin position="28"/>
        <end position="94"/>
    </location>
</feature>